<dbReference type="InterPro" id="IPR037047">
    <property type="entry name" value="PITH_dom_sf"/>
</dbReference>
<evidence type="ECO:0000256" key="1">
    <source>
        <dbReference type="ARBA" id="ARBA00023157"/>
    </source>
</evidence>
<reference evidence="4" key="2">
    <citation type="submission" date="2021-01" db="EMBL/GenBank/DDBJ databases">
        <authorList>
            <person name="Schikora-Tamarit M.A."/>
        </authorList>
    </citation>
    <scope>NUCLEOTIDE SEQUENCE</scope>
    <source>
        <strain evidence="4">CBS2887</strain>
    </source>
</reference>
<dbReference type="InterPro" id="IPR017937">
    <property type="entry name" value="Thioredoxin_CS"/>
</dbReference>
<reference evidence="4" key="1">
    <citation type="journal article" date="2021" name="Open Biol.">
        <title>Shared evolutionary footprints suggest mitochondrial oxidative damage underlies multiple complex I losses in fungi.</title>
        <authorList>
            <person name="Schikora-Tamarit M.A."/>
            <person name="Marcet-Houben M."/>
            <person name="Nosek J."/>
            <person name="Gabaldon T."/>
        </authorList>
    </citation>
    <scope>NUCLEOTIDE SEQUENCE</scope>
    <source>
        <strain evidence="4">CBS2887</strain>
    </source>
</reference>
<gene>
    <name evidence="4" type="ORF">WICPIJ_000143</name>
</gene>
<evidence type="ECO:0000259" key="2">
    <source>
        <dbReference type="PROSITE" id="PS51352"/>
    </source>
</evidence>
<evidence type="ECO:0008006" key="6">
    <source>
        <dbReference type="Google" id="ProtNLM"/>
    </source>
</evidence>
<proteinExistence type="predicted"/>
<dbReference type="Proteomes" id="UP000774326">
    <property type="component" value="Unassembled WGS sequence"/>
</dbReference>
<dbReference type="SUPFAM" id="SSF49785">
    <property type="entry name" value="Galactose-binding domain-like"/>
    <property type="match status" value="1"/>
</dbReference>
<comment type="caution">
    <text evidence="4">The sequence shown here is derived from an EMBL/GenBank/DDBJ whole genome shotgun (WGS) entry which is preliminary data.</text>
</comment>
<dbReference type="CDD" id="cd02947">
    <property type="entry name" value="TRX_family"/>
    <property type="match status" value="1"/>
</dbReference>
<dbReference type="InterPro" id="IPR010400">
    <property type="entry name" value="PITH_dom"/>
</dbReference>
<dbReference type="PROSITE" id="PS00194">
    <property type="entry name" value="THIOREDOXIN_1"/>
    <property type="match status" value="1"/>
</dbReference>
<evidence type="ECO:0000313" key="5">
    <source>
        <dbReference type="Proteomes" id="UP000774326"/>
    </source>
</evidence>
<organism evidence="4 5">
    <name type="scientific">Wickerhamomyces pijperi</name>
    <name type="common">Yeast</name>
    <name type="synonym">Pichia pijperi</name>
    <dbReference type="NCBI Taxonomy" id="599730"/>
    <lineage>
        <taxon>Eukaryota</taxon>
        <taxon>Fungi</taxon>
        <taxon>Dikarya</taxon>
        <taxon>Ascomycota</taxon>
        <taxon>Saccharomycotina</taxon>
        <taxon>Saccharomycetes</taxon>
        <taxon>Phaffomycetales</taxon>
        <taxon>Wickerhamomycetaceae</taxon>
        <taxon>Wickerhamomyces</taxon>
    </lineage>
</organism>
<dbReference type="GO" id="GO:0005737">
    <property type="term" value="C:cytoplasm"/>
    <property type="evidence" value="ECO:0007669"/>
    <property type="project" value="UniProtKB-ARBA"/>
</dbReference>
<keyword evidence="5" id="KW-1185">Reference proteome</keyword>
<dbReference type="PROSITE" id="PS51352">
    <property type="entry name" value="THIOREDOXIN_2"/>
    <property type="match status" value="1"/>
</dbReference>
<evidence type="ECO:0000259" key="3">
    <source>
        <dbReference type="PROSITE" id="PS51532"/>
    </source>
</evidence>
<dbReference type="Gene3D" id="3.40.30.10">
    <property type="entry name" value="Glutaredoxin"/>
    <property type="match status" value="1"/>
</dbReference>
<keyword evidence="1" id="KW-1015">Disulfide bond</keyword>
<dbReference type="PROSITE" id="PS51532">
    <property type="entry name" value="PITH"/>
    <property type="match status" value="1"/>
</dbReference>
<dbReference type="InterPro" id="IPR036249">
    <property type="entry name" value="Thioredoxin-like_sf"/>
</dbReference>
<dbReference type="Pfam" id="PF06201">
    <property type="entry name" value="PITH"/>
    <property type="match status" value="1"/>
</dbReference>
<accession>A0A9P8QEE5</accession>
<dbReference type="PANTHER" id="PTHR46115">
    <property type="entry name" value="THIOREDOXIN-LIKE PROTEIN 1"/>
    <property type="match status" value="1"/>
</dbReference>
<feature type="domain" description="Thioredoxin" evidence="2">
    <location>
        <begin position="1"/>
        <end position="112"/>
    </location>
</feature>
<dbReference type="InterPro" id="IPR013766">
    <property type="entry name" value="Thioredoxin_domain"/>
</dbReference>
<feature type="domain" description="PITH" evidence="3">
    <location>
        <begin position="134"/>
        <end position="312"/>
    </location>
</feature>
<dbReference type="EMBL" id="JAEUBG010000092">
    <property type="protein sequence ID" value="KAH3688873.1"/>
    <property type="molecule type" value="Genomic_DNA"/>
</dbReference>
<dbReference type="AlphaFoldDB" id="A0A9P8QEE5"/>
<dbReference type="OrthoDB" id="2121326at2759"/>
<dbReference type="SUPFAM" id="SSF52833">
    <property type="entry name" value="Thioredoxin-like"/>
    <property type="match status" value="1"/>
</dbReference>
<sequence length="517" mass="56044">MAPTVLKSSEELSKLLKNPLVVLYFTATWCGPCKAIAPAIEQLSNQHATTIEIVKIDLDQFKSIAGTYTVTSVPTFIFLNAGKEVDRVIGADFNKISGSMKDLQALNPQAVKIGAASTVINAEEMKEIKGYIGKGASVLNGSVFFNDFESLNGVKVKDGSKNVSDLIRANPEDKTSTAIMTDADSQLLLHVPLSNASKIHSILIKSKTTTEDSQKPNLIKVWPNRTSIITFDEAESNNTAAHKEEIDQFEDDWVEIKLKLVKFQKVTALDIFIDGEDEDLNTVLDRVLIVDFRNVTWQFFDLSGVELFDFSQHVDIVVGDKVDGSTLSTETTTSTDSVDVVFLVGWQVVVDNQGDLLDIDTSGQQIGGDQDSGGTGSELLHDGVSFLLGQVGVDGRNGVLVLGQLFGQEFDFSSDDLGGFWQQSENVVDLFLETSGQHFIGFIQDEHLDLVGSEETTVNHVEDSTWGTDDDLSTVLQGFNVVLGGGTTDGGVDSDVQVGTNGQDNLLDLQGQFSGWG</sequence>
<dbReference type="AntiFam" id="ANF00149">
    <property type="entry name" value="Shadow ORF (opposite cshA)"/>
</dbReference>
<name>A0A9P8QEE5_WICPI</name>
<dbReference type="Gene3D" id="2.60.120.470">
    <property type="entry name" value="PITH domain"/>
    <property type="match status" value="1"/>
</dbReference>
<evidence type="ECO:0000313" key="4">
    <source>
        <dbReference type="EMBL" id="KAH3688873.1"/>
    </source>
</evidence>
<dbReference type="InterPro" id="IPR008979">
    <property type="entry name" value="Galactose-bd-like_sf"/>
</dbReference>
<dbReference type="Pfam" id="PF00085">
    <property type="entry name" value="Thioredoxin"/>
    <property type="match status" value="1"/>
</dbReference>
<protein>
    <recommendedName>
        <fullName evidence="6">Thioredoxin domain-containing protein</fullName>
    </recommendedName>
</protein>